<organism evidence="2 3">
    <name type="scientific">Halobacterium bonnevillei</name>
    <dbReference type="NCBI Taxonomy" id="2692200"/>
    <lineage>
        <taxon>Archaea</taxon>
        <taxon>Methanobacteriati</taxon>
        <taxon>Methanobacteriota</taxon>
        <taxon>Stenosarchaea group</taxon>
        <taxon>Halobacteria</taxon>
        <taxon>Halobacteriales</taxon>
        <taxon>Halobacteriaceae</taxon>
        <taxon>Halobacterium</taxon>
    </lineage>
</organism>
<feature type="transmembrane region" description="Helical" evidence="1">
    <location>
        <begin position="33"/>
        <end position="54"/>
    </location>
</feature>
<comment type="caution">
    <text evidence="2">The sequence shown here is derived from an EMBL/GenBank/DDBJ whole genome shotgun (WGS) entry which is preliminary data.</text>
</comment>
<proteinExistence type="predicted"/>
<dbReference type="Proteomes" id="UP000471521">
    <property type="component" value="Unassembled WGS sequence"/>
</dbReference>
<evidence type="ECO:0000256" key="1">
    <source>
        <dbReference type="SAM" id="Phobius"/>
    </source>
</evidence>
<keyword evidence="1" id="KW-1133">Transmembrane helix</keyword>
<gene>
    <name evidence="2" type="ORF">GRX66_02470</name>
</gene>
<sequence>MVSTSLLELVGVVGLAMAAPLFAVSTQRCSGSAFASVFGLLTATVVLGIAAVLVDLALVSEPVKQSLTVTFVGAAAVLSVGTATRLVRLTSGRWSV</sequence>
<reference evidence="2 3" key="1">
    <citation type="submission" date="2019-12" db="EMBL/GenBank/DDBJ databases">
        <title>Isolation and characterization of three novel carbon monoxide-oxidizing members of Halobacteria from salione crusts and soils.</title>
        <authorList>
            <person name="Myers M.R."/>
            <person name="King G.M."/>
        </authorList>
    </citation>
    <scope>NUCLEOTIDE SEQUENCE [LARGE SCALE GENOMIC DNA]</scope>
    <source>
        <strain evidence="2 3">PCN9</strain>
    </source>
</reference>
<dbReference type="EMBL" id="WUUU01000007">
    <property type="protein sequence ID" value="MXR19523.1"/>
    <property type="molecule type" value="Genomic_DNA"/>
</dbReference>
<evidence type="ECO:0000313" key="2">
    <source>
        <dbReference type="EMBL" id="MXR19523.1"/>
    </source>
</evidence>
<feature type="transmembrane region" description="Helical" evidence="1">
    <location>
        <begin position="66"/>
        <end position="87"/>
    </location>
</feature>
<evidence type="ECO:0000313" key="3">
    <source>
        <dbReference type="Proteomes" id="UP000471521"/>
    </source>
</evidence>
<keyword evidence="1" id="KW-0472">Membrane</keyword>
<keyword evidence="1" id="KW-0812">Transmembrane</keyword>
<dbReference type="AlphaFoldDB" id="A0A6B0SJ38"/>
<keyword evidence="3" id="KW-1185">Reference proteome</keyword>
<dbReference type="RefSeq" id="WP_159525111.1">
    <property type="nucleotide sequence ID" value="NZ_WUUU01000007.1"/>
</dbReference>
<protein>
    <submittedName>
        <fullName evidence="2">Uncharacterized protein</fullName>
    </submittedName>
</protein>
<accession>A0A6B0SJ38</accession>
<name>A0A6B0SJ38_9EURY</name>